<dbReference type="AlphaFoldDB" id="A0A061ETC5"/>
<reference evidence="2 3" key="1">
    <citation type="journal article" date="2013" name="Genome Biol.">
        <title>The genome sequence of the most widely cultivated cacao type and its use to identify candidate genes regulating pod color.</title>
        <authorList>
            <person name="Motamayor J.C."/>
            <person name="Mockaitis K."/>
            <person name="Schmutz J."/>
            <person name="Haiminen N."/>
            <person name="Iii D.L."/>
            <person name="Cornejo O."/>
            <person name="Findley S.D."/>
            <person name="Zheng P."/>
            <person name="Utro F."/>
            <person name="Royaert S."/>
            <person name="Saski C."/>
            <person name="Jenkins J."/>
            <person name="Podicheti R."/>
            <person name="Zhao M."/>
            <person name="Scheffler B.E."/>
            <person name="Stack J.C."/>
            <person name="Feltus F.A."/>
            <person name="Mustiga G.M."/>
            <person name="Amores F."/>
            <person name="Phillips W."/>
            <person name="Marelli J.P."/>
            <person name="May G.D."/>
            <person name="Shapiro H."/>
            <person name="Ma J."/>
            <person name="Bustamante C.D."/>
            <person name="Schnell R.J."/>
            <person name="Main D."/>
            <person name="Gilbert D."/>
            <person name="Parida L."/>
            <person name="Kuhn D.N."/>
        </authorList>
    </citation>
    <scope>NUCLEOTIDE SEQUENCE [LARGE SCALE GENOMIC DNA]</scope>
    <source>
        <strain evidence="3">cv. Matina 1-6</strain>
    </source>
</reference>
<dbReference type="Gramene" id="EOY08290">
    <property type="protein sequence ID" value="EOY08290"/>
    <property type="gene ID" value="TCM_022625"/>
</dbReference>
<accession>A0A061ETC5</accession>
<evidence type="ECO:0000313" key="3">
    <source>
        <dbReference type="Proteomes" id="UP000026915"/>
    </source>
</evidence>
<sequence>ALSFGFPNDQSLLSVEQRESECMSKRGHGSTQSLENEIGWKQGKDRGRRESCCWDVYKSRWPPYLPPPEVLGIESSQGRVYSDTTCHEVITLSPKG</sequence>
<dbReference type="EMBL" id="CM001883">
    <property type="protein sequence ID" value="EOY08290.1"/>
    <property type="molecule type" value="Genomic_DNA"/>
</dbReference>
<feature type="non-terminal residue" evidence="2">
    <location>
        <position position="1"/>
    </location>
</feature>
<evidence type="ECO:0000256" key="1">
    <source>
        <dbReference type="SAM" id="MobiDB-lite"/>
    </source>
</evidence>
<gene>
    <name evidence="2" type="ORF">TCM_022625</name>
</gene>
<keyword evidence="3" id="KW-1185">Reference proteome</keyword>
<dbReference type="InParanoid" id="A0A061ETC5"/>
<dbReference type="Proteomes" id="UP000026915">
    <property type="component" value="Chromosome 5"/>
</dbReference>
<feature type="region of interest" description="Disordered" evidence="1">
    <location>
        <begin position="18"/>
        <end position="42"/>
    </location>
</feature>
<organism evidence="2 3">
    <name type="scientific">Theobroma cacao</name>
    <name type="common">Cacao</name>
    <name type="synonym">Cocoa</name>
    <dbReference type="NCBI Taxonomy" id="3641"/>
    <lineage>
        <taxon>Eukaryota</taxon>
        <taxon>Viridiplantae</taxon>
        <taxon>Streptophyta</taxon>
        <taxon>Embryophyta</taxon>
        <taxon>Tracheophyta</taxon>
        <taxon>Spermatophyta</taxon>
        <taxon>Magnoliopsida</taxon>
        <taxon>eudicotyledons</taxon>
        <taxon>Gunneridae</taxon>
        <taxon>Pentapetalae</taxon>
        <taxon>rosids</taxon>
        <taxon>malvids</taxon>
        <taxon>Malvales</taxon>
        <taxon>Malvaceae</taxon>
        <taxon>Byttnerioideae</taxon>
        <taxon>Theobroma</taxon>
    </lineage>
</organism>
<name>A0A061ETC5_THECC</name>
<dbReference type="HOGENOM" id="CLU_2365867_0_0_1"/>
<protein>
    <submittedName>
        <fullName evidence="2">Uncharacterized protein</fullName>
    </submittedName>
</protein>
<proteinExistence type="predicted"/>
<evidence type="ECO:0000313" key="2">
    <source>
        <dbReference type="EMBL" id="EOY08290.1"/>
    </source>
</evidence>